<comment type="similarity">
    <text evidence="1">Belongs to the complex I 24 kDa subunit family.</text>
</comment>
<protein>
    <submittedName>
        <fullName evidence="8">NADH-quinone oxidoreductase subunit E</fullName>
        <ecNumber evidence="8">1.6.5.9</ecNumber>
    </submittedName>
</protein>
<organism evidence="8 9">
    <name type="scientific">Sulfitobacter aestuarii</name>
    <dbReference type="NCBI Taxonomy" id="2161676"/>
    <lineage>
        <taxon>Bacteria</taxon>
        <taxon>Pseudomonadati</taxon>
        <taxon>Pseudomonadota</taxon>
        <taxon>Alphaproteobacteria</taxon>
        <taxon>Rhodobacterales</taxon>
        <taxon>Roseobacteraceae</taxon>
        <taxon>Sulfitobacter</taxon>
    </lineage>
</organism>
<dbReference type="InterPro" id="IPR002023">
    <property type="entry name" value="NuoE-like"/>
</dbReference>
<keyword evidence="3" id="KW-0479">Metal-binding</keyword>
<dbReference type="PANTHER" id="PTHR10371">
    <property type="entry name" value="NADH DEHYDROGENASE UBIQUINONE FLAVOPROTEIN 2, MITOCHONDRIAL"/>
    <property type="match status" value="1"/>
</dbReference>
<evidence type="ECO:0000256" key="2">
    <source>
        <dbReference type="ARBA" id="ARBA00022714"/>
    </source>
</evidence>
<proteinExistence type="inferred from homology"/>
<comment type="caution">
    <text evidence="8">The sequence shown here is derived from an EMBL/GenBank/DDBJ whole genome shotgun (WGS) entry which is preliminary data.</text>
</comment>
<dbReference type="PANTHER" id="PTHR10371:SF3">
    <property type="entry name" value="NADH DEHYDROGENASE [UBIQUINONE] FLAVOPROTEIN 2, MITOCHONDRIAL"/>
    <property type="match status" value="1"/>
</dbReference>
<feature type="compositionally biased region" description="Basic and acidic residues" evidence="7">
    <location>
        <begin position="233"/>
        <end position="257"/>
    </location>
</feature>
<dbReference type="EMBL" id="JBHUMP010000002">
    <property type="protein sequence ID" value="MFD2738594.1"/>
    <property type="molecule type" value="Genomic_DNA"/>
</dbReference>
<dbReference type="RefSeq" id="WP_386371455.1">
    <property type="nucleotide sequence ID" value="NZ_JBHUMP010000002.1"/>
</dbReference>
<keyword evidence="4" id="KW-0408">Iron</keyword>
<evidence type="ECO:0000313" key="8">
    <source>
        <dbReference type="EMBL" id="MFD2738594.1"/>
    </source>
</evidence>
<dbReference type="CDD" id="cd03064">
    <property type="entry name" value="TRX_Fd_NuoE"/>
    <property type="match status" value="1"/>
</dbReference>
<dbReference type="NCBIfam" id="NF009040">
    <property type="entry name" value="PRK12373.1"/>
    <property type="match status" value="1"/>
</dbReference>
<feature type="region of interest" description="Disordered" evidence="7">
    <location>
        <begin position="232"/>
        <end position="347"/>
    </location>
</feature>
<accession>A0ABW5U0Y1</accession>
<keyword evidence="2" id="KW-0001">2Fe-2S</keyword>
<evidence type="ECO:0000256" key="1">
    <source>
        <dbReference type="ARBA" id="ARBA00010643"/>
    </source>
</evidence>
<dbReference type="Pfam" id="PF01257">
    <property type="entry name" value="2Fe-2S_thioredx"/>
    <property type="match status" value="1"/>
</dbReference>
<dbReference type="NCBIfam" id="NF005724">
    <property type="entry name" value="PRK07539.1-4"/>
    <property type="match status" value="1"/>
</dbReference>
<keyword evidence="9" id="KW-1185">Reference proteome</keyword>
<dbReference type="InterPro" id="IPR042128">
    <property type="entry name" value="NuoE_dom"/>
</dbReference>
<evidence type="ECO:0000256" key="4">
    <source>
        <dbReference type="ARBA" id="ARBA00023004"/>
    </source>
</evidence>
<keyword evidence="5" id="KW-0411">Iron-sulfur</keyword>
<evidence type="ECO:0000256" key="5">
    <source>
        <dbReference type="ARBA" id="ARBA00023014"/>
    </source>
</evidence>
<comment type="cofactor">
    <cofactor evidence="6">
        <name>[2Fe-2S] cluster</name>
        <dbReference type="ChEBI" id="CHEBI:190135"/>
    </cofactor>
</comment>
<keyword evidence="8" id="KW-0560">Oxidoreductase</keyword>
<gene>
    <name evidence="8" type="ORF">ACFSUD_03330</name>
</gene>
<dbReference type="PROSITE" id="PS01099">
    <property type="entry name" value="COMPLEX1_24K"/>
    <property type="match status" value="1"/>
</dbReference>
<evidence type="ECO:0000313" key="9">
    <source>
        <dbReference type="Proteomes" id="UP001597474"/>
    </source>
</evidence>
<dbReference type="InterPro" id="IPR041921">
    <property type="entry name" value="NuoE_N"/>
</dbReference>
<dbReference type="Gene3D" id="1.10.150.20">
    <property type="entry name" value="5' to 3' exonuclease, C-terminal subdomain"/>
    <property type="match status" value="1"/>
</dbReference>
<dbReference type="EC" id="1.6.5.9" evidence="8"/>
<dbReference type="Proteomes" id="UP001597474">
    <property type="component" value="Unassembled WGS sequence"/>
</dbReference>
<feature type="compositionally biased region" description="Basic and acidic residues" evidence="7">
    <location>
        <begin position="270"/>
        <end position="288"/>
    </location>
</feature>
<dbReference type="NCBIfam" id="TIGR01958">
    <property type="entry name" value="nuoE_fam"/>
    <property type="match status" value="1"/>
</dbReference>
<dbReference type="Gene3D" id="1.10.10.1590">
    <property type="entry name" value="NADH-quinone oxidoreductase subunit E"/>
    <property type="match status" value="1"/>
</dbReference>
<dbReference type="InterPro" id="IPR036249">
    <property type="entry name" value="Thioredoxin-like_sf"/>
</dbReference>
<dbReference type="Gene3D" id="3.40.30.10">
    <property type="entry name" value="Glutaredoxin"/>
    <property type="match status" value="1"/>
</dbReference>
<evidence type="ECO:0000256" key="6">
    <source>
        <dbReference type="ARBA" id="ARBA00034078"/>
    </source>
</evidence>
<evidence type="ECO:0000256" key="3">
    <source>
        <dbReference type="ARBA" id="ARBA00022723"/>
    </source>
</evidence>
<reference evidence="9" key="1">
    <citation type="journal article" date="2019" name="Int. J. Syst. Evol. Microbiol.">
        <title>The Global Catalogue of Microorganisms (GCM) 10K type strain sequencing project: providing services to taxonomists for standard genome sequencing and annotation.</title>
        <authorList>
            <consortium name="The Broad Institute Genomics Platform"/>
            <consortium name="The Broad Institute Genome Sequencing Center for Infectious Disease"/>
            <person name="Wu L."/>
            <person name="Ma J."/>
        </authorList>
    </citation>
    <scope>NUCLEOTIDE SEQUENCE [LARGE SCALE GENOMIC DNA]</scope>
    <source>
        <strain evidence="9">TISTR 2562</strain>
    </source>
</reference>
<feature type="region of interest" description="Disordered" evidence="7">
    <location>
        <begin position="401"/>
        <end position="423"/>
    </location>
</feature>
<dbReference type="SUPFAM" id="SSF52833">
    <property type="entry name" value="Thioredoxin-like"/>
    <property type="match status" value="1"/>
</dbReference>
<dbReference type="GO" id="GO:0050136">
    <property type="term" value="F:NADH dehydrogenase (quinone) (non-electrogenic) activity"/>
    <property type="evidence" value="ECO:0007669"/>
    <property type="project" value="UniProtKB-EC"/>
</dbReference>
<sequence length="423" mass="45872">MLRRLHPDQPDSFAFTPANQAWAEAQITKYPEGRQASAIIPLFWRAQEQEGWLTRPAIEHISEMLGLAYIRGLEVATFYFMFQLQPVGSVANIQICGTTSCMICGAEDLISVCREKIAANPHELSADGRFSWEEVECLGACSNAPMAQIGKDYYEDLTAARLGEIIDELAAGQVPVPGPQNGRYGSEPLSGLSSLTEYDSGKTQYNASAQLAVDIGDTVKRIDGTEVPLLTPWRDRAEHRDGDQRDAAPESPRDDMMPPRGPDGAQGGRSRTEERAPREVGDSSDKYSEAPGEAPEVEAKGHPEEGAVAPANKTGAEAESGVATGGAGRQPQGLTAPRAGQGDDLTRIKGVGPKIKALLHSMGYYHYDQIAGWQADEVAWVDRNLEGFKGRVSRDEWVAQAQELADSEETATSGRAEKDDDNR</sequence>
<evidence type="ECO:0000256" key="7">
    <source>
        <dbReference type="SAM" id="MobiDB-lite"/>
    </source>
</evidence>
<name>A0ABW5U0Y1_9RHOB</name>